<accession>A0A640TUE2</accession>
<protein>
    <submittedName>
        <fullName evidence="1">Uncharacterized protein</fullName>
    </submittedName>
</protein>
<organism evidence="1 2">
    <name type="scientific">Streptomyces nigrescens</name>
    <dbReference type="NCBI Taxonomy" id="1920"/>
    <lineage>
        <taxon>Bacteria</taxon>
        <taxon>Bacillati</taxon>
        <taxon>Actinomycetota</taxon>
        <taxon>Actinomycetes</taxon>
        <taxon>Kitasatosporales</taxon>
        <taxon>Streptomycetaceae</taxon>
        <taxon>Streptomyces</taxon>
    </lineage>
</organism>
<comment type="caution">
    <text evidence="1">The sequence shown here is derived from an EMBL/GenBank/DDBJ whole genome shotgun (WGS) entry which is preliminary data.</text>
</comment>
<dbReference type="EMBL" id="BLIP01000003">
    <property type="protein sequence ID" value="GFE27238.1"/>
    <property type="molecule type" value="Genomic_DNA"/>
</dbReference>
<evidence type="ECO:0000313" key="1">
    <source>
        <dbReference type="EMBL" id="GFE27238.1"/>
    </source>
</evidence>
<gene>
    <name evidence="1" type="ORF">Sliba_76910</name>
</gene>
<proteinExistence type="predicted"/>
<reference evidence="1 2" key="1">
    <citation type="submission" date="2019-12" db="EMBL/GenBank/DDBJ databases">
        <title>Whole genome shotgun sequence of Streptomyces libani subsp. libani NBRC 13452.</title>
        <authorList>
            <person name="Ichikawa N."/>
            <person name="Kimura A."/>
            <person name="Kitahashi Y."/>
            <person name="Komaki H."/>
            <person name="Tamura T."/>
        </authorList>
    </citation>
    <scope>NUCLEOTIDE SEQUENCE [LARGE SCALE GENOMIC DNA]</scope>
    <source>
        <strain evidence="1 2">NBRC 13452</strain>
    </source>
</reference>
<dbReference type="Proteomes" id="UP000429552">
    <property type="component" value="Unassembled WGS sequence"/>
</dbReference>
<dbReference type="AlphaFoldDB" id="A0A640TUE2"/>
<sequence length="88" mass="9374">MFVTFGEWANTPGGGPGRGGTLAVKIGQGPFVKTRPIHPLRLPSPTASGLRLRWPAARPGATTCGLAGRLVPVRRLRAELRRFRSSGT</sequence>
<name>A0A640TUE2_STRNI</name>
<evidence type="ECO:0000313" key="2">
    <source>
        <dbReference type="Proteomes" id="UP000429552"/>
    </source>
</evidence>